<feature type="compositionally biased region" description="Low complexity" evidence="6">
    <location>
        <begin position="1345"/>
        <end position="1358"/>
    </location>
</feature>
<name>A0A5J4YUT0_PORPP</name>
<evidence type="ECO:0000256" key="4">
    <source>
        <dbReference type="ARBA" id="ARBA00023163"/>
    </source>
</evidence>
<feature type="region of interest" description="Disordered" evidence="6">
    <location>
        <begin position="997"/>
        <end position="1029"/>
    </location>
</feature>
<gene>
    <name evidence="13" type="ORF">FVE85_2695</name>
</gene>
<evidence type="ECO:0000256" key="2">
    <source>
        <dbReference type="ARBA" id="ARBA00022491"/>
    </source>
</evidence>
<sequence length="2627" mass="282010">MVSWKSLQIASDSSLGEKEIEEERAERSSASTGGVDSHSQEASGHPWLSKNKRVARAFNSAVAYSSGVNDSLYSWLLRPNAPERLRPAADCPVAVPASISAVLSGIAAKEKISSSKSDEDDGKGNPRVLFLEAEEVIEDEAKEEALYHTARKLTDAAGVLEELGAGSLSGGSCSTSDRESRKSTSWDALMDTFEPWDERKVAACIRMMANASPMAPTRISTASSVDEDSSLQSMLVELFSHAVSDDPFVAESGSTGGAQKDSNDTTSIINASGTASISAAAISPLGPSSNNATMTTDWNLERFVDAVTERNRSLDWNVIASLMDSEGFVLSDVRGLERIARAFGRATGVPKFPAPALLGAIWKNVRAQVSFLAIALSSARPLVSFDIVSPRVSASTIDSVTSQAVEGKLASMSLDQSVTGLSGDASTSGADLMTGPGNQQHQQIKSGATQRVHELNWSAVPLVDTILMLAETPEGSLGAAQKLLEIPLRYCPEVLVLSLCASRLIRSALRKHLLAALVPSYVASSLSLGSGTGAQQHSQGGLGHQHQSGFTAASNAVTVLRALAKLDLGVVVDAMVDLWRNANEPSATLPRLLDLVHELKSLPDVLSRSCAPSSPQEAETYYAFALDLAVLAARREYLNLEKWISGSIVDHGTPFMEACVLFLTKKTESATPDSGLLFSLEATAVIFKSLHASVSLMPPELREKLMHLYAACIQVNPRLASEGAGTGTTAAPGVGGGLVADKFAEKEMKDGQRIVGTTGTAGLTVASLASEQHLQQTDTSETPLAPAAADGSGQVHQAQVFSQDVDLEANYHFQRIYSEVLSIADCVELLKRLRDSATPRDQEVYACMIHNLFDEYRFFPKYPEKELRITGMLFGVLVQNQLVSSITLGIALRYVLEALRKTPPGKMLKFGLCALDQFRSRLPGWPQYCTHLLQIEHLKTYAPDLYLQIQDIVIHAGTGGAGPSGASSAANILGSTGAGPAVGLGATSMLNAPPGFVSSGSGSTGDRKEGVGAVASATRAPPPQQHPSILPPLPTQIRQPPPVPTDAEQDKVHFIFNNLSDTNLEAKEKEFMDFFSERATEYTDWLAHYIVAKRASIEPNFHSLYVAFVERLDARISKLIDVILDKSFESVRVLLSNTGKIRSSSSERGLLKNLGAWVGALTLARNRPIRTRTINLKDLIIKAYSNALLIAVIPFVAKILEGTRNSRVFRPPNPWLMAILAVLRELYHIPDLKLNLKFEIEVLSKNIHVDLKEVKQSTLLRDAPPPPKKDNPDFNIKRSALSGAATSPVASPIQNRPSSGASVVSGRGNGMQTLEGMYGSAGSGSGSLGSPQQGLGAAGGMFYGQTQPHQPSFQQQLHSPKEMPLGGAGAPRQALSPSQQPLSSGQGTGASGGNDFVYKLAGGQGQPSGQAMLAQQHAQLRSASPPPGSTMQRGMNVLSGFSAQGSALGGAAGARGGGLGAALASTTPFSASEAMHMAATASPANAAAASAAAAMATASAEGVTVIPNLAQHIVVNASLVLFQSAPGLKRLLPVAVDRAVREIIQPVVERSCLISCITTRELVLKDFCYESDLSKARAAAHSMVQHLASSLALVTSKEPLRLSMSNHLRQLLQPSTMDALLLEQTVGIVCADNLEMACSIIERAAMERAVRDIDEALLPALAALNANHGAGTEPEFLSMFRSSLRVYNDFGSTGRTQAAAAADATAAAAAAAGSVAGSQTAMSNASADGTSMPAPERQQQVHQLPTAAGDALLAERAPIPLNEVREAFDKYHSELVELITEEATRRPNVQLADLSPEHRVHATWQQIPAWVKQSVSPDEAGFMIAQKVFKFMYDNNNTSILYKQVHVAILERLRESSKRLFRELVSWLSFVEEYKKLDRDVTEALLKAGNLIKTSEFDAMIAKLMDGGRNAAALDFAAFLLNRCLLQKAYVTAAELSSVIDVFAKIVARNNSNGAASEELKLPAAPQGIGALLAQVKQHSAAVSALQQQAQAKTAAASGGFSTEDSLRYMLVQWTFMYETSRYARLVPDHVVSAYVNRGLSLLSSPTSRDSFCALAFRILRTTFSEILLASTDAGRGSGLIFSQYEESSSVPDELARVLPNMIEAARKEGGGAGGNQNRENTASGGVRDVSSPYSVIDAFSKLVSAVLRLEQNQTRGKEILYSVLSAALESVADIQNRVAELEDGKSQAGGAEESAVVVPADGQADVRPVFRLLSDLLRDLAPRMDAQIQNQGGEKGDGGLSFPHGMPFVFMFAEVLHSLQPLRMPVFAFCWVELVASRHFVPRILAMAGQGHLSTQQKREQQQHGWNLFHRLLVALLAFLAPALSSWNLSESVRTLYKGTLRLLLVLLHDFPEFLCDFHFSLCDEIPPNCIQLRNLVLSAFPRSMRLPDPFLPDLKVDRLPEMSITPRVLSNVTQVLHTGDGELKSFLDSFLKTRQPANIAQEVMVRVRRGNKVVSEPLSALTTNYHVSMINALVFYVGQFGTAQNLQQSAVGVGGGGGAAITATPAMEVFRLLALHLDPEGRYLFLNAIANQLRYPNAHTHYFSVVLLYLFSESSKEIVQEQIIRVLMERLVANRPHPWGLLITFIELIKNPGYDFWNHGFVRANAAFFENVARSCSNDASTGGQ</sequence>
<feature type="compositionally biased region" description="Low complexity" evidence="6">
    <location>
        <begin position="1373"/>
        <end position="1385"/>
    </location>
</feature>
<evidence type="ECO:0000313" key="14">
    <source>
        <dbReference type="Proteomes" id="UP000324585"/>
    </source>
</evidence>
<evidence type="ECO:0000313" key="13">
    <source>
        <dbReference type="EMBL" id="KAA8494454.1"/>
    </source>
</evidence>
<dbReference type="GO" id="GO:0060090">
    <property type="term" value="F:molecular adaptor activity"/>
    <property type="evidence" value="ECO:0007669"/>
    <property type="project" value="TreeGrafter"/>
</dbReference>
<dbReference type="Pfam" id="PF16417">
    <property type="entry name" value="CNOT1_TTP_bind"/>
    <property type="match status" value="1"/>
</dbReference>
<dbReference type="Gene3D" id="1.25.40.790">
    <property type="match status" value="1"/>
</dbReference>
<feature type="compositionally biased region" description="Polar residues" evidence="6">
    <location>
        <begin position="1284"/>
        <end position="1302"/>
    </location>
</feature>
<comment type="subcellular location">
    <subcellularLocation>
        <location evidence="1">Nucleus</location>
    </subcellularLocation>
</comment>
<dbReference type="OMA" id="IDEYHCY"/>
<dbReference type="InterPro" id="IPR040398">
    <property type="entry name" value="Not1"/>
</dbReference>
<dbReference type="OrthoDB" id="1933107at2759"/>
<dbReference type="InterPro" id="IPR032191">
    <property type="entry name" value="CNOT1_CAF1_bind"/>
</dbReference>
<dbReference type="Pfam" id="PF04054">
    <property type="entry name" value="Not1"/>
    <property type="match status" value="1"/>
</dbReference>
<accession>A0A5J4YUT0</accession>
<dbReference type="Pfam" id="PF12842">
    <property type="entry name" value="DUF3819"/>
    <property type="match status" value="1"/>
</dbReference>
<evidence type="ECO:0000259" key="10">
    <source>
        <dbReference type="Pfam" id="PF16417"/>
    </source>
</evidence>
<dbReference type="InterPro" id="IPR032194">
    <property type="entry name" value="CNOT1_HEAT"/>
</dbReference>
<keyword evidence="2" id="KW-0678">Repressor</keyword>
<dbReference type="InterPro" id="IPR024557">
    <property type="entry name" value="CNOT1_dom_4"/>
</dbReference>
<feature type="domain" description="CCR4-NOT transcription complex subunit 1-like NOT1 connector" evidence="12">
    <location>
        <begin position="1807"/>
        <end position="1952"/>
    </location>
</feature>
<feature type="domain" description="CCR4-NOT transcription complex subunit 1 CAF1-binding" evidence="9">
    <location>
        <begin position="1044"/>
        <end position="1266"/>
    </location>
</feature>
<evidence type="ECO:0000259" key="9">
    <source>
        <dbReference type="Pfam" id="PF16415"/>
    </source>
</evidence>
<feature type="region of interest" description="Disordered" evidence="6">
    <location>
        <begin position="1283"/>
        <end position="1435"/>
    </location>
</feature>
<feature type="region of interest" description="Disordered" evidence="6">
    <location>
        <begin position="1717"/>
        <end position="1744"/>
    </location>
</feature>
<evidence type="ECO:0000259" key="11">
    <source>
        <dbReference type="Pfam" id="PF16418"/>
    </source>
</evidence>
<dbReference type="Proteomes" id="UP000324585">
    <property type="component" value="Unassembled WGS sequence"/>
</dbReference>
<dbReference type="InterPro" id="IPR007196">
    <property type="entry name" value="CCR4-Not_Not1_C"/>
</dbReference>
<dbReference type="Gene3D" id="1.25.40.840">
    <property type="entry name" value="CCR4-NOT transcription complex subunit 1 TTP binding domain"/>
    <property type="match status" value="1"/>
</dbReference>
<feature type="compositionally biased region" description="Pro residues" evidence="6">
    <location>
        <begin position="1020"/>
        <end position="1029"/>
    </location>
</feature>
<dbReference type="InterPro" id="IPR055454">
    <property type="entry name" value="CNOT1-like_NOT1_connector"/>
</dbReference>
<reference evidence="14" key="1">
    <citation type="journal article" date="2019" name="Nat. Commun.">
        <title>Expansion of phycobilisome linker gene families in mesophilic red algae.</title>
        <authorList>
            <person name="Lee J."/>
            <person name="Kim D."/>
            <person name="Bhattacharya D."/>
            <person name="Yoon H.S."/>
        </authorList>
    </citation>
    <scope>NUCLEOTIDE SEQUENCE [LARGE SCALE GENOMIC DNA]</scope>
    <source>
        <strain evidence="14">CCMP 1328</strain>
    </source>
</reference>
<evidence type="ECO:0000256" key="5">
    <source>
        <dbReference type="ARBA" id="ARBA00023242"/>
    </source>
</evidence>
<evidence type="ECO:0000256" key="6">
    <source>
        <dbReference type="SAM" id="MobiDB-lite"/>
    </source>
</evidence>
<feature type="region of interest" description="Disordered" evidence="6">
    <location>
        <begin position="1"/>
        <end position="48"/>
    </location>
</feature>
<evidence type="ECO:0000256" key="3">
    <source>
        <dbReference type="ARBA" id="ARBA00023015"/>
    </source>
</evidence>
<comment type="caution">
    <text evidence="13">The sequence shown here is derived from an EMBL/GenBank/DDBJ whole genome shotgun (WGS) entry which is preliminary data.</text>
</comment>
<evidence type="ECO:0000259" key="7">
    <source>
        <dbReference type="Pfam" id="PF04054"/>
    </source>
</evidence>
<dbReference type="GO" id="GO:0017148">
    <property type="term" value="P:negative regulation of translation"/>
    <property type="evidence" value="ECO:0007669"/>
    <property type="project" value="InterPro"/>
</dbReference>
<feature type="region of interest" description="Disordered" evidence="6">
    <location>
        <begin position="2107"/>
        <end position="2127"/>
    </location>
</feature>
<dbReference type="PANTHER" id="PTHR13162">
    <property type="entry name" value="CCR4-NOT TRANSCRIPTION COMPLEX"/>
    <property type="match status" value="1"/>
</dbReference>
<dbReference type="Pfam" id="PF25097">
    <property type="entry name" value="ARM_Cnot1"/>
    <property type="match status" value="1"/>
</dbReference>
<dbReference type="PANTHER" id="PTHR13162:SF8">
    <property type="entry name" value="CCR4-NOT TRANSCRIPTION COMPLEX SUBUNIT 1"/>
    <property type="match status" value="1"/>
</dbReference>
<dbReference type="GO" id="GO:0030015">
    <property type="term" value="C:CCR4-NOT core complex"/>
    <property type="evidence" value="ECO:0007669"/>
    <property type="project" value="InterPro"/>
</dbReference>
<dbReference type="FunFam" id="1.25.40.180:FF:000012">
    <property type="entry name" value="Ccr4-Not transcription complex subunit"/>
    <property type="match status" value="1"/>
</dbReference>
<keyword evidence="14" id="KW-1185">Reference proteome</keyword>
<feature type="domain" description="CCR4-Not complex component Not1 C-terminal" evidence="7">
    <location>
        <begin position="2249"/>
        <end position="2608"/>
    </location>
</feature>
<dbReference type="Gene3D" id="1.25.40.800">
    <property type="match status" value="1"/>
</dbReference>
<dbReference type="Pfam" id="PF16418">
    <property type="entry name" value="CNOT1_HEAT"/>
    <property type="match status" value="1"/>
</dbReference>
<dbReference type="InterPro" id="IPR032193">
    <property type="entry name" value="CNOT1_TTP_bind"/>
</dbReference>
<dbReference type="CDD" id="cd20710">
    <property type="entry name" value="NOT1_connector"/>
    <property type="match status" value="1"/>
</dbReference>
<keyword evidence="5" id="KW-0539">Nucleus</keyword>
<protein>
    <submittedName>
        <fullName evidence="13">CCR4-NOT transcription complex subunit 1</fullName>
    </submittedName>
</protein>
<dbReference type="InterPro" id="IPR038535">
    <property type="entry name" value="CNOT1_TTP_bind_sf"/>
</dbReference>
<dbReference type="GO" id="GO:0000289">
    <property type="term" value="P:nuclear-transcribed mRNA poly(A) tail shortening"/>
    <property type="evidence" value="ECO:0007669"/>
    <property type="project" value="UniProtKB-ARBA"/>
</dbReference>
<feature type="domain" description="CCR4-NOT transcription complex subunit 1" evidence="8">
    <location>
        <begin position="1526"/>
        <end position="1662"/>
    </location>
</feature>
<dbReference type="EMBL" id="VRMN01000004">
    <property type="protein sequence ID" value="KAA8494454.1"/>
    <property type="molecule type" value="Genomic_DNA"/>
</dbReference>
<dbReference type="Gene3D" id="1.25.40.180">
    <property type="match status" value="1"/>
</dbReference>
<proteinExistence type="predicted"/>
<organism evidence="13 14">
    <name type="scientific">Porphyridium purpureum</name>
    <name type="common">Red alga</name>
    <name type="synonym">Porphyridium cruentum</name>
    <dbReference type="NCBI Taxonomy" id="35688"/>
    <lineage>
        <taxon>Eukaryota</taxon>
        <taxon>Rhodophyta</taxon>
        <taxon>Bangiophyceae</taxon>
        <taxon>Porphyridiales</taxon>
        <taxon>Porphyridiaceae</taxon>
        <taxon>Porphyridium</taxon>
    </lineage>
</organism>
<dbReference type="GO" id="GO:0005634">
    <property type="term" value="C:nucleus"/>
    <property type="evidence" value="ECO:0007669"/>
    <property type="project" value="UniProtKB-SubCell"/>
</dbReference>
<dbReference type="GO" id="GO:0000932">
    <property type="term" value="C:P-body"/>
    <property type="evidence" value="ECO:0007669"/>
    <property type="project" value="TreeGrafter"/>
</dbReference>
<feature type="domain" description="CCR4-NOT transcription complex subunit 1 TTP binding" evidence="10">
    <location>
        <begin position="796"/>
        <end position="951"/>
    </location>
</feature>
<evidence type="ECO:0000259" key="8">
    <source>
        <dbReference type="Pfam" id="PF12842"/>
    </source>
</evidence>
<evidence type="ECO:0000256" key="1">
    <source>
        <dbReference type="ARBA" id="ARBA00004123"/>
    </source>
</evidence>
<feature type="domain" description="CCR4-NOT transcription complex subunit 1 HEAT repeat" evidence="11">
    <location>
        <begin position="553"/>
        <end position="671"/>
    </location>
</feature>
<keyword evidence="3" id="KW-0805">Transcription regulation</keyword>
<evidence type="ECO:0000259" key="12">
    <source>
        <dbReference type="Pfam" id="PF25097"/>
    </source>
</evidence>
<dbReference type="Pfam" id="PF16415">
    <property type="entry name" value="CNOT1_CAF1_bind"/>
    <property type="match status" value="1"/>
</dbReference>
<feature type="compositionally biased region" description="Polar residues" evidence="6">
    <location>
        <begin position="1"/>
        <end position="14"/>
    </location>
</feature>
<keyword evidence="4" id="KW-0804">Transcription</keyword>